<dbReference type="Gene3D" id="1.10.287.110">
    <property type="entry name" value="DnaJ domain"/>
    <property type="match status" value="1"/>
</dbReference>
<dbReference type="SUPFAM" id="SSF158682">
    <property type="entry name" value="TerB-like"/>
    <property type="match status" value="1"/>
</dbReference>
<comment type="caution">
    <text evidence="2">The sequence shown here is derived from an EMBL/GenBank/DDBJ whole genome shotgun (WGS) entry which is preliminary data.</text>
</comment>
<dbReference type="EMBL" id="JBHTJV010000005">
    <property type="protein sequence ID" value="MFD0916281.1"/>
    <property type="molecule type" value="Genomic_DNA"/>
</dbReference>
<sequence length="245" mass="27104">MSIWSDIGRFLQEAATDAFSSVVESIRTVFGGDASTRKRVAFSVAIIALSAKMAKADGVVTEEEVKAFQEIFAVPPEEMNHVSRLYNLAKGDVAGYTAYGQQVRSLFPGDDPADEDVLTDVLDALFHIAKADNVIHENELLFLEDLAVLFGFDELAFGRIKARHLGDCDADSYRVLEAESDWDYERLKAQYRAKVRDNHPDRLIARGVPPEFVVLANERLAAINAAWEAIEPLHRPVQAVAVAGR</sequence>
<dbReference type="InterPro" id="IPR007791">
    <property type="entry name" value="DjlA_N"/>
</dbReference>
<dbReference type="InterPro" id="IPR001623">
    <property type="entry name" value="DnaJ_domain"/>
</dbReference>
<reference evidence="3" key="1">
    <citation type="journal article" date="2019" name="Int. J. Syst. Evol. Microbiol.">
        <title>The Global Catalogue of Microorganisms (GCM) 10K type strain sequencing project: providing services to taxonomists for standard genome sequencing and annotation.</title>
        <authorList>
            <consortium name="The Broad Institute Genomics Platform"/>
            <consortium name="The Broad Institute Genome Sequencing Center for Infectious Disease"/>
            <person name="Wu L."/>
            <person name="Ma J."/>
        </authorList>
    </citation>
    <scope>NUCLEOTIDE SEQUENCE [LARGE SCALE GENOMIC DNA]</scope>
    <source>
        <strain evidence="3">CCUG 60023</strain>
    </source>
</reference>
<feature type="domain" description="J" evidence="1">
    <location>
        <begin position="171"/>
        <end position="245"/>
    </location>
</feature>
<dbReference type="RefSeq" id="WP_377212141.1">
    <property type="nucleotide sequence ID" value="NZ_JBHTJV010000005.1"/>
</dbReference>
<dbReference type="InterPro" id="IPR036869">
    <property type="entry name" value="J_dom_sf"/>
</dbReference>
<dbReference type="InterPro" id="IPR029024">
    <property type="entry name" value="TerB-like"/>
</dbReference>
<dbReference type="SUPFAM" id="SSF46565">
    <property type="entry name" value="Chaperone J-domain"/>
    <property type="match status" value="1"/>
</dbReference>
<protein>
    <submittedName>
        <fullName evidence="2">TerB family tellurite resistance protein</fullName>
    </submittedName>
</protein>
<dbReference type="CDD" id="cd06257">
    <property type="entry name" value="DnaJ"/>
    <property type="match status" value="1"/>
</dbReference>
<evidence type="ECO:0000313" key="2">
    <source>
        <dbReference type="EMBL" id="MFD0916281.1"/>
    </source>
</evidence>
<keyword evidence="3" id="KW-1185">Reference proteome</keyword>
<evidence type="ECO:0000259" key="1">
    <source>
        <dbReference type="PROSITE" id="PS50076"/>
    </source>
</evidence>
<dbReference type="Proteomes" id="UP001597101">
    <property type="component" value="Unassembled WGS sequence"/>
</dbReference>
<dbReference type="Pfam" id="PF05099">
    <property type="entry name" value="TerB"/>
    <property type="match status" value="1"/>
</dbReference>
<evidence type="ECO:0000313" key="3">
    <source>
        <dbReference type="Proteomes" id="UP001597101"/>
    </source>
</evidence>
<dbReference type="CDD" id="cd07316">
    <property type="entry name" value="terB_like_DjlA"/>
    <property type="match status" value="1"/>
</dbReference>
<dbReference type="PROSITE" id="PS50076">
    <property type="entry name" value="DNAJ_2"/>
    <property type="match status" value="1"/>
</dbReference>
<name>A0ABW3FCR9_9HYPH</name>
<gene>
    <name evidence="2" type="ORF">ACFQ14_07680</name>
</gene>
<proteinExistence type="predicted"/>
<accession>A0ABW3FCR9</accession>
<organism evidence="2 3">
    <name type="scientific">Pseudahrensia aquimaris</name>
    <dbReference type="NCBI Taxonomy" id="744461"/>
    <lineage>
        <taxon>Bacteria</taxon>
        <taxon>Pseudomonadati</taxon>
        <taxon>Pseudomonadota</taxon>
        <taxon>Alphaproteobacteria</taxon>
        <taxon>Hyphomicrobiales</taxon>
        <taxon>Ahrensiaceae</taxon>
        <taxon>Pseudahrensia</taxon>
    </lineage>
</organism>
<dbReference type="Gene3D" id="1.10.3680.10">
    <property type="entry name" value="TerB-like"/>
    <property type="match status" value="1"/>
</dbReference>